<comment type="caution">
    <text evidence="2">The sequence shown here is derived from an EMBL/GenBank/DDBJ whole genome shotgun (WGS) entry which is preliminary data.</text>
</comment>
<accession>A0ABV1YJX4</accession>
<proteinExistence type="predicted"/>
<protein>
    <submittedName>
        <fullName evidence="2">Uncharacterized protein</fullName>
    </submittedName>
</protein>
<sequence length="80" mass="8460">MTIVELAFDLLAKKLAARTGISSEEASDLVATMGADWSSLVRAARVMKNTPVLPDPLGLEGLPPRAEGTNDQLDGTIVRP</sequence>
<organism evidence="2 3">
    <name type="scientific">Mesorhizobium opportunistum</name>
    <dbReference type="NCBI Taxonomy" id="593909"/>
    <lineage>
        <taxon>Bacteria</taxon>
        <taxon>Pseudomonadati</taxon>
        <taxon>Pseudomonadota</taxon>
        <taxon>Alphaproteobacteria</taxon>
        <taxon>Hyphomicrobiales</taxon>
        <taxon>Phyllobacteriaceae</taxon>
        <taxon>Mesorhizobium</taxon>
    </lineage>
</organism>
<dbReference type="Proteomes" id="UP001464387">
    <property type="component" value="Unassembled WGS sequence"/>
</dbReference>
<name>A0ABV1YJX4_9HYPH</name>
<dbReference type="RefSeq" id="WP_287277727.1">
    <property type="nucleotide sequence ID" value="NZ_JAMYMT010000027.1"/>
</dbReference>
<dbReference type="EMBL" id="JAMYPJ010000033">
    <property type="protein sequence ID" value="MER8935483.1"/>
    <property type="molecule type" value="Genomic_DNA"/>
</dbReference>
<gene>
    <name evidence="2" type="ORF">NKI33_21305</name>
</gene>
<reference evidence="2 3" key="1">
    <citation type="journal article" date="2024" name="Proc. Natl. Acad. Sci. U.S.A.">
        <title>The evolutionary genomics of adaptation to stress in wild rhizobium bacteria.</title>
        <authorList>
            <person name="Kehlet-Delgado H."/>
            <person name="Montoya A.P."/>
            <person name="Jensen K.T."/>
            <person name="Wendlandt C.E."/>
            <person name="Dexheimer C."/>
            <person name="Roberts M."/>
            <person name="Torres Martinez L."/>
            <person name="Friesen M.L."/>
            <person name="Griffitts J.S."/>
            <person name="Porter S.S."/>
        </authorList>
    </citation>
    <scope>NUCLEOTIDE SEQUENCE [LARGE SCALE GENOMIC DNA]</scope>
    <source>
        <strain evidence="2 3">M0729</strain>
    </source>
</reference>
<keyword evidence="3" id="KW-1185">Reference proteome</keyword>
<evidence type="ECO:0000313" key="3">
    <source>
        <dbReference type="Proteomes" id="UP001464387"/>
    </source>
</evidence>
<feature type="region of interest" description="Disordered" evidence="1">
    <location>
        <begin position="57"/>
        <end position="80"/>
    </location>
</feature>
<evidence type="ECO:0000256" key="1">
    <source>
        <dbReference type="SAM" id="MobiDB-lite"/>
    </source>
</evidence>
<evidence type="ECO:0000313" key="2">
    <source>
        <dbReference type="EMBL" id="MER8935483.1"/>
    </source>
</evidence>